<reference evidence="2" key="2">
    <citation type="submission" date="2015-01" db="EMBL/GenBank/DDBJ databases">
        <title>Evolutionary Origins and Diversification of the Mycorrhizal Mutualists.</title>
        <authorList>
            <consortium name="DOE Joint Genome Institute"/>
            <consortium name="Mycorrhizal Genomics Consortium"/>
            <person name="Kohler A."/>
            <person name="Kuo A."/>
            <person name="Nagy L.G."/>
            <person name="Floudas D."/>
            <person name="Copeland A."/>
            <person name="Barry K.W."/>
            <person name="Cichocki N."/>
            <person name="Veneault-Fourrey C."/>
            <person name="LaButti K."/>
            <person name="Lindquist E.A."/>
            <person name="Lipzen A."/>
            <person name="Lundell T."/>
            <person name="Morin E."/>
            <person name="Murat C."/>
            <person name="Riley R."/>
            <person name="Ohm R."/>
            <person name="Sun H."/>
            <person name="Tunlid A."/>
            <person name="Henrissat B."/>
            <person name="Grigoriev I.V."/>
            <person name="Hibbett D.S."/>
            <person name="Martin F."/>
        </authorList>
    </citation>
    <scope>NUCLEOTIDE SEQUENCE [LARGE SCALE GENOMIC DNA]</scope>
    <source>
        <strain evidence="2">Ve08.2h10</strain>
    </source>
</reference>
<evidence type="ECO:0000313" key="2">
    <source>
        <dbReference type="Proteomes" id="UP000054538"/>
    </source>
</evidence>
<sequence>MPAYTMSHYLYSPLDIGRSCSTSLDELYTSIWVSETRALVHLVNPSQSQLLTNMPRVKLTLVLALVCTSSAAEICSWP</sequence>
<evidence type="ECO:0000313" key="1">
    <source>
        <dbReference type="EMBL" id="KIK78328.1"/>
    </source>
</evidence>
<dbReference type="AlphaFoldDB" id="A0A0D0CSH7"/>
<dbReference type="InParanoid" id="A0A0D0CSH7"/>
<name>A0A0D0CSH7_9AGAM</name>
<accession>A0A0D0CSH7</accession>
<reference evidence="1 2" key="1">
    <citation type="submission" date="2014-04" db="EMBL/GenBank/DDBJ databases">
        <authorList>
            <consortium name="DOE Joint Genome Institute"/>
            <person name="Kuo A."/>
            <person name="Kohler A."/>
            <person name="Jargeat P."/>
            <person name="Nagy L.G."/>
            <person name="Floudas D."/>
            <person name="Copeland A."/>
            <person name="Barry K.W."/>
            <person name="Cichocki N."/>
            <person name="Veneault-Fourrey C."/>
            <person name="LaButti K."/>
            <person name="Lindquist E.A."/>
            <person name="Lipzen A."/>
            <person name="Lundell T."/>
            <person name="Morin E."/>
            <person name="Murat C."/>
            <person name="Sun H."/>
            <person name="Tunlid A."/>
            <person name="Henrissat B."/>
            <person name="Grigoriev I.V."/>
            <person name="Hibbett D.S."/>
            <person name="Martin F."/>
            <person name="Nordberg H.P."/>
            <person name="Cantor M.N."/>
            <person name="Hua S.X."/>
        </authorList>
    </citation>
    <scope>NUCLEOTIDE SEQUENCE [LARGE SCALE GENOMIC DNA]</scope>
    <source>
        <strain evidence="1 2">Ve08.2h10</strain>
    </source>
</reference>
<proteinExistence type="predicted"/>
<dbReference type="Proteomes" id="UP000054538">
    <property type="component" value="Unassembled WGS sequence"/>
</dbReference>
<dbReference type="HOGENOM" id="CLU_2622722_0_0_1"/>
<organism evidence="1 2">
    <name type="scientific">Paxillus rubicundulus Ve08.2h10</name>
    <dbReference type="NCBI Taxonomy" id="930991"/>
    <lineage>
        <taxon>Eukaryota</taxon>
        <taxon>Fungi</taxon>
        <taxon>Dikarya</taxon>
        <taxon>Basidiomycota</taxon>
        <taxon>Agaricomycotina</taxon>
        <taxon>Agaricomycetes</taxon>
        <taxon>Agaricomycetidae</taxon>
        <taxon>Boletales</taxon>
        <taxon>Paxilineae</taxon>
        <taxon>Paxillaceae</taxon>
        <taxon>Paxillus</taxon>
    </lineage>
</organism>
<protein>
    <submittedName>
        <fullName evidence="1">Uncharacterized protein</fullName>
    </submittedName>
</protein>
<gene>
    <name evidence="1" type="ORF">PAXRUDRAFT_834603</name>
</gene>
<keyword evidence="2" id="KW-1185">Reference proteome</keyword>
<dbReference type="EMBL" id="KN826628">
    <property type="protein sequence ID" value="KIK78328.1"/>
    <property type="molecule type" value="Genomic_DNA"/>
</dbReference>